<sequence>MGLFDLFKRQSELEQMYDYDLLESTSERIHMKRLAIQICVNLIARTISQSEFRVKNGKKFIKNELYYRLNVRPNKNQSASQFWQTVIYKLIHDNECLIIKSDSDDLLIADDFYRQEYGLVEDNFKSVTIKNYTYSRTFLMSDVIYLEYDNEDLSKLLNSLYEDYGELFGRLLEYQKYKNQIRSTVDTDDVQSKDPKKREKMQKFINDMYASIKSKAFAIVPQQKGFKYEEHSKPSGSGQTVDDINKITNGFLDQVAKAVGIPPALVHGEMADVEKHTRNFMTFCIDSLLKKIKDEFDGKFFSKQDYLNGNSMDIRRVTYRNMFDVATAVDKLRSSGVANGHELRDELGMEESDDPIHDKYVITKNYSETVEGAAEGGEKE</sequence>
<organism evidence="1 2">
    <name type="scientific">Oceanobacillus kapialis</name>
    <dbReference type="NCBI Taxonomy" id="481353"/>
    <lineage>
        <taxon>Bacteria</taxon>
        <taxon>Bacillati</taxon>
        <taxon>Bacillota</taxon>
        <taxon>Bacilli</taxon>
        <taxon>Bacillales</taxon>
        <taxon>Bacillaceae</taxon>
        <taxon>Oceanobacillus</taxon>
    </lineage>
</organism>
<dbReference type="InterPro" id="IPR006944">
    <property type="entry name" value="Phage/GTA_portal"/>
</dbReference>
<keyword evidence="2" id="KW-1185">Reference proteome</keyword>
<dbReference type="NCBIfam" id="TIGR01537">
    <property type="entry name" value="portal_HK97"/>
    <property type="match status" value="1"/>
</dbReference>
<protein>
    <submittedName>
        <fullName evidence="1">Phage portal protein</fullName>
    </submittedName>
</protein>
<evidence type="ECO:0000313" key="1">
    <source>
        <dbReference type="EMBL" id="MFD2628792.1"/>
    </source>
</evidence>
<dbReference type="RefSeq" id="WP_379561539.1">
    <property type="nucleotide sequence ID" value="NZ_JBHUMX010000019.1"/>
</dbReference>
<evidence type="ECO:0000313" key="2">
    <source>
        <dbReference type="Proteomes" id="UP001597451"/>
    </source>
</evidence>
<dbReference type="InterPro" id="IPR006427">
    <property type="entry name" value="Portal_HK97"/>
</dbReference>
<gene>
    <name evidence="1" type="ORF">ACFSUN_08325</name>
</gene>
<name>A0ABW5PZG7_9BACI</name>
<proteinExistence type="predicted"/>
<dbReference type="Proteomes" id="UP001597451">
    <property type="component" value="Unassembled WGS sequence"/>
</dbReference>
<accession>A0ABW5PZG7</accession>
<dbReference type="Pfam" id="PF04860">
    <property type="entry name" value="Phage_portal"/>
    <property type="match status" value="1"/>
</dbReference>
<comment type="caution">
    <text evidence="1">The sequence shown here is derived from an EMBL/GenBank/DDBJ whole genome shotgun (WGS) entry which is preliminary data.</text>
</comment>
<reference evidence="2" key="1">
    <citation type="journal article" date="2019" name="Int. J. Syst. Evol. Microbiol.">
        <title>The Global Catalogue of Microorganisms (GCM) 10K type strain sequencing project: providing services to taxonomists for standard genome sequencing and annotation.</title>
        <authorList>
            <consortium name="The Broad Institute Genomics Platform"/>
            <consortium name="The Broad Institute Genome Sequencing Center for Infectious Disease"/>
            <person name="Wu L."/>
            <person name="Ma J."/>
        </authorList>
    </citation>
    <scope>NUCLEOTIDE SEQUENCE [LARGE SCALE GENOMIC DNA]</scope>
    <source>
        <strain evidence="2">TISTR 1858</strain>
    </source>
</reference>
<dbReference type="EMBL" id="JBHUMX010000019">
    <property type="protein sequence ID" value="MFD2628792.1"/>
    <property type="molecule type" value="Genomic_DNA"/>
</dbReference>